<reference evidence="3" key="1">
    <citation type="submission" date="2015-12" db="EMBL/GenBank/DDBJ databases">
        <authorList>
            <person name="Tikhonova T.V."/>
            <person name="Pavlov A.R."/>
            <person name="Beletsky A.V."/>
            <person name="Mardanov A.V."/>
            <person name="Sorokin D.Y."/>
            <person name="Ravin N.V."/>
            <person name="Popov V.O."/>
        </authorList>
    </citation>
    <scope>NUCLEOTIDE SEQUENCE</scope>
    <source>
        <strain evidence="3">DSM 14787</strain>
    </source>
</reference>
<feature type="active site" evidence="1">
    <location>
        <position position="142"/>
    </location>
</feature>
<dbReference type="STRING" id="1255043.TVNIR_0006"/>
<dbReference type="RefSeq" id="WP_015256884.1">
    <property type="nucleotide sequence ID" value="NC_019902.2"/>
</dbReference>
<organism evidence="3 4">
    <name type="scientific">Thioalkalivibrio nitratireducens (strain DSM 14787 / UNIQEM 213 / ALEN2)</name>
    <dbReference type="NCBI Taxonomy" id="1255043"/>
    <lineage>
        <taxon>Bacteria</taxon>
        <taxon>Pseudomonadati</taxon>
        <taxon>Pseudomonadota</taxon>
        <taxon>Gammaproteobacteria</taxon>
        <taxon>Chromatiales</taxon>
        <taxon>Ectothiorhodospiraceae</taxon>
        <taxon>Thioalkalivibrio</taxon>
    </lineage>
</organism>
<dbReference type="InterPro" id="IPR003812">
    <property type="entry name" value="Fido"/>
</dbReference>
<accession>L0DTM2</accession>
<feature type="domain" description="Fido" evidence="2">
    <location>
        <begin position="60"/>
        <end position="201"/>
    </location>
</feature>
<evidence type="ECO:0000313" key="3">
    <source>
        <dbReference type="EMBL" id="AGA31721.1"/>
    </source>
</evidence>
<dbReference type="PATRIC" id="fig|1255043.3.peg.6"/>
<name>L0DTM2_THIND</name>
<dbReference type="EMBL" id="CP003989">
    <property type="protein sequence ID" value="AGA31721.1"/>
    <property type="molecule type" value="Genomic_DNA"/>
</dbReference>
<dbReference type="SUPFAM" id="SSF140931">
    <property type="entry name" value="Fic-like"/>
    <property type="match status" value="1"/>
</dbReference>
<dbReference type="OrthoDB" id="9807853at2"/>
<evidence type="ECO:0000256" key="1">
    <source>
        <dbReference type="PIRSR" id="PIRSR640198-1"/>
    </source>
</evidence>
<dbReference type="eggNOG" id="COG2184">
    <property type="taxonomic scope" value="Bacteria"/>
</dbReference>
<protein>
    <submittedName>
        <fullName evidence="3">Fic family putative cell filamentation protein</fullName>
    </submittedName>
</protein>
<evidence type="ECO:0000259" key="2">
    <source>
        <dbReference type="PROSITE" id="PS51459"/>
    </source>
</evidence>
<dbReference type="AlphaFoldDB" id="L0DTM2"/>
<dbReference type="Proteomes" id="UP000010809">
    <property type="component" value="Chromosome"/>
</dbReference>
<dbReference type="Gene3D" id="1.10.3290.10">
    <property type="entry name" value="Fido-like domain"/>
    <property type="match status" value="1"/>
</dbReference>
<dbReference type="InterPro" id="IPR036597">
    <property type="entry name" value="Fido-like_dom_sf"/>
</dbReference>
<keyword evidence="4" id="KW-1185">Reference proteome</keyword>
<dbReference type="HOGENOM" id="CLU_080158_0_2_6"/>
<sequence length="205" mass="23333">MTGRYRASGREAEYQAGSDDRVLRNRLGIAAPDEMDEVEMFLLEKLYEQLFGDAFPDRRLTVSDLKDWHYRWLGNVYDWAGEERSVNLAKDDFHFAAAAQIPRLLGGFQRECLDRFTPWNSHFESEPAEAIAITHVELILIHPFREGNGRLARLLADVMAVQAGNGLLDYAEWDRQKGRYFAAIQHGLAGDYDPMKRLVTAALAG</sequence>
<proteinExistence type="predicted"/>
<gene>
    <name evidence="3" type="primary">fic [C]</name>
    <name evidence="3" type="ordered locus">TVNIR_0006</name>
</gene>
<dbReference type="Pfam" id="PF02661">
    <property type="entry name" value="Fic"/>
    <property type="match status" value="1"/>
</dbReference>
<dbReference type="PANTHER" id="PTHR13504">
    <property type="entry name" value="FIDO DOMAIN-CONTAINING PROTEIN DDB_G0283145"/>
    <property type="match status" value="1"/>
</dbReference>
<evidence type="ECO:0000313" key="4">
    <source>
        <dbReference type="Proteomes" id="UP000010809"/>
    </source>
</evidence>
<dbReference type="InterPro" id="IPR040198">
    <property type="entry name" value="Fido_containing"/>
</dbReference>
<dbReference type="PROSITE" id="PS51459">
    <property type="entry name" value="FIDO"/>
    <property type="match status" value="1"/>
</dbReference>
<dbReference type="KEGG" id="tni:TVNIR_0006"/>
<dbReference type="PANTHER" id="PTHR13504:SF38">
    <property type="entry name" value="FIDO DOMAIN-CONTAINING PROTEIN"/>
    <property type="match status" value="1"/>
</dbReference>